<reference evidence="1" key="1">
    <citation type="submission" date="2020-01" db="EMBL/GenBank/DDBJ databases">
        <title>Identification and distribution of gene clusters putatively required for synthesis of sphingolipid metabolism inhibitors in phylogenetically diverse species of the filamentous fungus Fusarium.</title>
        <authorList>
            <person name="Kim H.-S."/>
            <person name="Busman M."/>
            <person name="Brown D.W."/>
            <person name="Divon H."/>
            <person name="Uhlig S."/>
            <person name="Proctor R.H."/>
        </authorList>
    </citation>
    <scope>NUCLEOTIDE SEQUENCE</scope>
    <source>
        <strain evidence="1">NRRL 53441</strain>
    </source>
</reference>
<organism evidence="1 2">
    <name type="scientific">Fusarium austroafricanum</name>
    <dbReference type="NCBI Taxonomy" id="2364996"/>
    <lineage>
        <taxon>Eukaryota</taxon>
        <taxon>Fungi</taxon>
        <taxon>Dikarya</taxon>
        <taxon>Ascomycota</taxon>
        <taxon>Pezizomycotina</taxon>
        <taxon>Sordariomycetes</taxon>
        <taxon>Hypocreomycetidae</taxon>
        <taxon>Hypocreales</taxon>
        <taxon>Nectriaceae</taxon>
        <taxon>Fusarium</taxon>
        <taxon>Fusarium concolor species complex</taxon>
    </lineage>
</organism>
<gene>
    <name evidence="1" type="ORF">F53441_430</name>
</gene>
<dbReference type="AlphaFoldDB" id="A0A8H4KX06"/>
<evidence type="ECO:0000313" key="1">
    <source>
        <dbReference type="EMBL" id="KAF4457670.1"/>
    </source>
</evidence>
<accession>A0A8H4KX06</accession>
<sequence>MLAEIIHRCAWYLLENHQFADGKGLAKDAISICKEARKSQCVLGFTQDRYIPRLLADLYRVVGSLECESHAKGHGLAWAMKARSIRQELYLTTRLEKDRKVLQGDQNNVAVDIMADGRPQDALPLLQDVYAYDVASGGITTVNFYRTMNLSICYRLLGRLSEAMKYSSIAMKVIQDHIGDDGIPMAAAQFSLGSLLLCMDDRVGAFEAFCKCYRIRHKLIPSHHDTAFAAHKLGAMAAQNGDLNVAITFLTQALRIFGGTNTPSLAATRTAYLLSVALLDDGQVEAAVHLKAKVDKALESSGERANVDRAEYSEAFFDSFVLFRHL</sequence>
<dbReference type="Gene3D" id="1.25.40.10">
    <property type="entry name" value="Tetratricopeptide repeat domain"/>
    <property type="match status" value="1"/>
</dbReference>
<dbReference type="Proteomes" id="UP000605986">
    <property type="component" value="Unassembled WGS sequence"/>
</dbReference>
<dbReference type="SUPFAM" id="SSF48452">
    <property type="entry name" value="TPR-like"/>
    <property type="match status" value="1"/>
</dbReference>
<comment type="caution">
    <text evidence="1">The sequence shown here is derived from an EMBL/GenBank/DDBJ whole genome shotgun (WGS) entry which is preliminary data.</text>
</comment>
<dbReference type="OrthoDB" id="5078652at2759"/>
<keyword evidence="2" id="KW-1185">Reference proteome</keyword>
<evidence type="ECO:0000313" key="2">
    <source>
        <dbReference type="Proteomes" id="UP000605986"/>
    </source>
</evidence>
<dbReference type="InterPro" id="IPR011990">
    <property type="entry name" value="TPR-like_helical_dom_sf"/>
</dbReference>
<name>A0A8H4KX06_9HYPO</name>
<dbReference type="EMBL" id="JAADJG010000019">
    <property type="protein sequence ID" value="KAF4457670.1"/>
    <property type="molecule type" value="Genomic_DNA"/>
</dbReference>
<proteinExistence type="predicted"/>
<protein>
    <submittedName>
        <fullName evidence="1">Tetratricopeptide repeat domain-containing protein</fullName>
    </submittedName>
</protein>